<evidence type="ECO:0000256" key="6">
    <source>
        <dbReference type="ARBA" id="ARBA00022692"/>
    </source>
</evidence>
<dbReference type="Proteomes" id="UP000244081">
    <property type="component" value="Unassembled WGS sequence"/>
</dbReference>
<evidence type="ECO:0000256" key="7">
    <source>
        <dbReference type="ARBA" id="ARBA00022729"/>
    </source>
</evidence>
<evidence type="ECO:0000259" key="17">
    <source>
        <dbReference type="Pfam" id="PF00593"/>
    </source>
</evidence>
<evidence type="ECO:0000256" key="11">
    <source>
        <dbReference type="ARBA" id="ARBA00023136"/>
    </source>
</evidence>
<comment type="similarity">
    <text evidence="2 14 15">Belongs to the TonB-dependent receptor family.</text>
</comment>
<name>A0A2T5V6K3_9HYPH</name>
<evidence type="ECO:0000256" key="5">
    <source>
        <dbReference type="ARBA" id="ARBA00022496"/>
    </source>
</evidence>
<evidence type="ECO:0000256" key="9">
    <source>
        <dbReference type="ARBA" id="ARBA00023065"/>
    </source>
</evidence>
<reference evidence="19 20" key="1">
    <citation type="submission" date="2018-04" db="EMBL/GenBank/DDBJ databases">
        <title>Genomic Encyclopedia of Archaeal and Bacterial Type Strains, Phase II (KMG-II): from individual species to whole genera.</title>
        <authorList>
            <person name="Goeker M."/>
        </authorList>
    </citation>
    <scope>NUCLEOTIDE SEQUENCE [LARGE SCALE GENOMIC DNA]</scope>
    <source>
        <strain evidence="19 20">DSM 23382</strain>
    </source>
</reference>
<feature type="domain" description="TonB-dependent receptor-like beta-barrel" evidence="17">
    <location>
        <begin position="260"/>
        <end position="700"/>
    </location>
</feature>
<keyword evidence="13 14" id="KW-0998">Cell outer membrane</keyword>
<keyword evidence="5" id="KW-0410">Iron transport</keyword>
<keyword evidence="20" id="KW-1185">Reference proteome</keyword>
<evidence type="ECO:0000256" key="16">
    <source>
        <dbReference type="SAM" id="SignalP"/>
    </source>
</evidence>
<keyword evidence="3 14" id="KW-0813">Transport</keyword>
<dbReference type="Pfam" id="PF00593">
    <property type="entry name" value="TonB_dep_Rec_b-barrel"/>
    <property type="match status" value="1"/>
</dbReference>
<dbReference type="Gene3D" id="2.40.170.20">
    <property type="entry name" value="TonB-dependent receptor, beta-barrel domain"/>
    <property type="match status" value="1"/>
</dbReference>
<keyword evidence="8" id="KW-0408">Iron</keyword>
<accession>A0A2T5V6K3</accession>
<evidence type="ECO:0000256" key="15">
    <source>
        <dbReference type="RuleBase" id="RU003357"/>
    </source>
</evidence>
<dbReference type="GO" id="GO:0015891">
    <property type="term" value="P:siderophore transport"/>
    <property type="evidence" value="ECO:0007669"/>
    <property type="project" value="InterPro"/>
</dbReference>
<dbReference type="InterPro" id="IPR036942">
    <property type="entry name" value="Beta-barrel_TonB_sf"/>
</dbReference>
<dbReference type="PANTHER" id="PTHR32552:SF68">
    <property type="entry name" value="FERRICHROME OUTER MEMBRANE TRANSPORTER_PHAGE RECEPTOR"/>
    <property type="match status" value="1"/>
</dbReference>
<keyword evidence="4 14" id="KW-1134">Transmembrane beta strand</keyword>
<evidence type="ECO:0000256" key="2">
    <source>
        <dbReference type="ARBA" id="ARBA00009810"/>
    </source>
</evidence>
<evidence type="ECO:0000256" key="13">
    <source>
        <dbReference type="ARBA" id="ARBA00023237"/>
    </source>
</evidence>
<evidence type="ECO:0000256" key="4">
    <source>
        <dbReference type="ARBA" id="ARBA00022452"/>
    </source>
</evidence>
<evidence type="ECO:0000256" key="8">
    <source>
        <dbReference type="ARBA" id="ARBA00023004"/>
    </source>
</evidence>
<keyword evidence="7 16" id="KW-0732">Signal</keyword>
<dbReference type="PANTHER" id="PTHR32552">
    <property type="entry name" value="FERRICHROME IRON RECEPTOR-RELATED"/>
    <property type="match status" value="1"/>
</dbReference>
<comment type="subcellular location">
    <subcellularLocation>
        <location evidence="1 14">Cell outer membrane</location>
        <topology evidence="1 14">Multi-pass membrane protein</topology>
    </subcellularLocation>
</comment>
<dbReference type="InterPro" id="IPR010105">
    <property type="entry name" value="TonB_sidphr_rcpt"/>
</dbReference>
<evidence type="ECO:0000313" key="19">
    <source>
        <dbReference type="EMBL" id="PTW59385.1"/>
    </source>
</evidence>
<evidence type="ECO:0000256" key="14">
    <source>
        <dbReference type="PROSITE-ProRule" id="PRU01360"/>
    </source>
</evidence>
<organism evidence="19 20">
    <name type="scientific">Breoghania corrubedonensis</name>
    <dbReference type="NCBI Taxonomy" id="665038"/>
    <lineage>
        <taxon>Bacteria</taxon>
        <taxon>Pseudomonadati</taxon>
        <taxon>Pseudomonadota</taxon>
        <taxon>Alphaproteobacteria</taxon>
        <taxon>Hyphomicrobiales</taxon>
        <taxon>Stappiaceae</taxon>
        <taxon>Breoghania</taxon>
    </lineage>
</organism>
<evidence type="ECO:0000256" key="10">
    <source>
        <dbReference type="ARBA" id="ARBA00023077"/>
    </source>
</evidence>
<dbReference type="Pfam" id="PF07715">
    <property type="entry name" value="Plug"/>
    <property type="match status" value="1"/>
</dbReference>
<keyword evidence="12 19" id="KW-0675">Receptor</keyword>
<dbReference type="AlphaFoldDB" id="A0A2T5V6K3"/>
<dbReference type="InterPro" id="IPR039426">
    <property type="entry name" value="TonB-dep_rcpt-like"/>
</dbReference>
<evidence type="ECO:0000256" key="12">
    <source>
        <dbReference type="ARBA" id="ARBA00023170"/>
    </source>
</evidence>
<sequence>MVCNNKSLRGILSTTGLVGIAALSALAAPPGIAHAQRAKAIELETIVVTADGGEDPKGPVDGFVASRSTSGTKTNASILETPASVSVVTKDQVEQQGAQTVQEALRYSAGVAADIRAQDRYDIVPMRGFGGYQSFVQYLDGLRMLKGISFAQPTVDVRELERIEIFRGPASVLYGAVNPGGLVNLVSKRPTKETQHELELAVGYPWGVTGAFDTSGPVNDAETFLYRVSGFGYFKQSDMDDMNSQRYSISPSFTWLPSDDTKITLLANVTHEPESYYPSRLPADGTVYLKNASTHIPYDFNIADPDFDKFIRDSFRIGYEFEHQFDDVFTFRQNLRYSYMETEFRGFAPGTISGTTLGRTASAVDEELHTLAVDNQLEADFTTGMVEHKMLGGFDYQWSEANRLFGAAGTTSIDILDPDYSGTIATPAFRTDVDQHTQQAGTYLQEQARIGKLALTLGGRLDWYSQKTETLTIASGDLNTQNQQDTAFTWRAGAAYLFDSGFAPYVSYATSFEVPAGVAVGNVALDPVTGRQYEIGVKYQPAGYDSFLMISAFDLTQNNAVTSDTSNSGYYRKIGRVNSRGIEVTGKASFDNGWDLTGSYTFVDAEIRKDLVTKTNVGNTPATIPQHIASIWAHYTFQSGKLEGLGLGAGARYTGESWGNDENEFKVKDFTLFDAALDYDLGKLDDQLEGTTFRFNVQNVLDTEYVSSCSASNACFYGTGRTFLASLKYKW</sequence>
<feature type="chain" id="PRO_5015660946" evidence="16">
    <location>
        <begin position="28"/>
        <end position="731"/>
    </location>
</feature>
<comment type="caution">
    <text evidence="19">The sequence shown here is derived from an EMBL/GenBank/DDBJ whole genome shotgun (WGS) entry which is preliminary data.</text>
</comment>
<dbReference type="GO" id="GO:0015344">
    <property type="term" value="F:siderophore uptake transmembrane transporter activity"/>
    <property type="evidence" value="ECO:0007669"/>
    <property type="project" value="TreeGrafter"/>
</dbReference>
<dbReference type="Gene3D" id="2.170.130.10">
    <property type="entry name" value="TonB-dependent receptor, plug domain"/>
    <property type="match status" value="1"/>
</dbReference>
<feature type="signal peptide" evidence="16">
    <location>
        <begin position="1"/>
        <end position="27"/>
    </location>
</feature>
<evidence type="ECO:0000313" key="20">
    <source>
        <dbReference type="Proteomes" id="UP000244081"/>
    </source>
</evidence>
<keyword evidence="11 14" id="KW-0472">Membrane</keyword>
<protein>
    <submittedName>
        <fullName evidence="19">Iron complex outermembrane receptor protein</fullName>
    </submittedName>
</protein>
<dbReference type="EMBL" id="QAYG01000007">
    <property type="protein sequence ID" value="PTW59385.1"/>
    <property type="molecule type" value="Genomic_DNA"/>
</dbReference>
<dbReference type="InterPro" id="IPR000531">
    <property type="entry name" value="Beta-barrel_TonB"/>
</dbReference>
<feature type="domain" description="TonB-dependent receptor plug" evidence="18">
    <location>
        <begin position="79"/>
        <end position="181"/>
    </location>
</feature>
<dbReference type="SUPFAM" id="SSF56935">
    <property type="entry name" value="Porins"/>
    <property type="match status" value="1"/>
</dbReference>
<dbReference type="GO" id="GO:0009279">
    <property type="term" value="C:cell outer membrane"/>
    <property type="evidence" value="ECO:0007669"/>
    <property type="project" value="UniProtKB-SubCell"/>
</dbReference>
<dbReference type="NCBIfam" id="TIGR01783">
    <property type="entry name" value="TonB-siderophor"/>
    <property type="match status" value="1"/>
</dbReference>
<evidence type="ECO:0000256" key="1">
    <source>
        <dbReference type="ARBA" id="ARBA00004571"/>
    </source>
</evidence>
<evidence type="ECO:0000256" key="3">
    <source>
        <dbReference type="ARBA" id="ARBA00022448"/>
    </source>
</evidence>
<dbReference type="PROSITE" id="PS52016">
    <property type="entry name" value="TONB_DEPENDENT_REC_3"/>
    <property type="match status" value="1"/>
</dbReference>
<evidence type="ECO:0000259" key="18">
    <source>
        <dbReference type="Pfam" id="PF07715"/>
    </source>
</evidence>
<keyword evidence="10 15" id="KW-0798">TonB box</keyword>
<proteinExistence type="inferred from homology"/>
<keyword evidence="6 14" id="KW-0812">Transmembrane</keyword>
<dbReference type="InterPro" id="IPR012910">
    <property type="entry name" value="Plug_dom"/>
</dbReference>
<dbReference type="FunFam" id="2.170.130.10:FF:000001">
    <property type="entry name" value="Catecholate siderophore TonB-dependent receptor"/>
    <property type="match status" value="1"/>
</dbReference>
<dbReference type="InterPro" id="IPR037066">
    <property type="entry name" value="Plug_dom_sf"/>
</dbReference>
<gene>
    <name evidence="19" type="ORF">C8N35_10798</name>
</gene>
<dbReference type="CDD" id="cd01347">
    <property type="entry name" value="ligand_gated_channel"/>
    <property type="match status" value="1"/>
</dbReference>
<keyword evidence="9" id="KW-0406">Ion transport</keyword>
<dbReference type="GO" id="GO:0038023">
    <property type="term" value="F:signaling receptor activity"/>
    <property type="evidence" value="ECO:0007669"/>
    <property type="project" value="InterPro"/>
</dbReference>